<dbReference type="PIRSF" id="PIRSF000654">
    <property type="entry name" value="Integrin-linked_kinase"/>
    <property type="match status" value="1"/>
</dbReference>
<dbReference type="PROSITE" id="PS50011">
    <property type="entry name" value="PROTEIN_KINASE_DOM"/>
    <property type="match status" value="1"/>
</dbReference>
<evidence type="ECO:0000313" key="10">
    <source>
        <dbReference type="Proteomes" id="UP000287519"/>
    </source>
</evidence>
<dbReference type="PANTHER" id="PTHR43289">
    <property type="entry name" value="MITOGEN-ACTIVATED PROTEIN KINASE KINASE KINASE 20-RELATED"/>
    <property type="match status" value="1"/>
</dbReference>
<dbReference type="SMART" id="SM00220">
    <property type="entry name" value="S_TKc"/>
    <property type="match status" value="1"/>
</dbReference>
<evidence type="ECO:0000256" key="6">
    <source>
        <dbReference type="ARBA" id="ARBA00022840"/>
    </source>
</evidence>
<dbReference type="GO" id="GO:0005524">
    <property type="term" value="F:ATP binding"/>
    <property type="evidence" value="ECO:0007669"/>
    <property type="project" value="UniProtKB-UniRule"/>
</dbReference>
<feature type="binding site" evidence="7">
    <location>
        <position position="55"/>
    </location>
    <ligand>
        <name>ATP</name>
        <dbReference type="ChEBI" id="CHEBI:30616"/>
    </ligand>
</feature>
<feature type="domain" description="Protein kinase" evidence="8">
    <location>
        <begin position="26"/>
        <end position="285"/>
    </location>
</feature>
<dbReference type="InterPro" id="IPR000719">
    <property type="entry name" value="Prot_kinase_dom"/>
</dbReference>
<evidence type="ECO:0000256" key="7">
    <source>
        <dbReference type="PROSITE-ProRule" id="PRU10141"/>
    </source>
</evidence>
<evidence type="ECO:0000256" key="4">
    <source>
        <dbReference type="ARBA" id="ARBA00022741"/>
    </source>
</evidence>
<dbReference type="InterPro" id="IPR011009">
    <property type="entry name" value="Kinase-like_dom_sf"/>
</dbReference>
<evidence type="ECO:0000259" key="8">
    <source>
        <dbReference type="PROSITE" id="PS50011"/>
    </source>
</evidence>
<sequence>MSEVDPFRTQREPTAGFPAELSAEGFDDAQEIGRGGFGVVYRCIQPALDRTVAVKVLTSDLDPDNLERFLREQRAMGKLSGHPNIATILQVGTTGRGHPYLVMQLHARGSLESSIRGGGPLDWASVLHLGVKLCGALEVAHRTGILHRDVKPGNILLTDYGEPQLTDFGIARITGGFETTVGTVTGSPAFTAPEVLRGDSPTAGADVYSLGATLFCALTGHAAFERRSGEQVVAQFLRITSEPIPDLRGCAIPDPVCTLLEQAMAPATGRPASAVEFGEQVRRVLRCPAPPRCHR</sequence>
<dbReference type="GO" id="GO:0004674">
    <property type="term" value="F:protein serine/threonine kinase activity"/>
    <property type="evidence" value="ECO:0007669"/>
    <property type="project" value="UniProtKB-KW"/>
</dbReference>
<keyword evidence="10" id="KW-1185">Reference proteome</keyword>
<accession>A0A402C3N0</accession>
<evidence type="ECO:0000256" key="2">
    <source>
        <dbReference type="ARBA" id="ARBA00022527"/>
    </source>
</evidence>
<organism evidence="9 10">
    <name type="scientific">Rhodococcus wratislaviensis</name>
    <name type="common">Tsukamurella wratislaviensis</name>
    <dbReference type="NCBI Taxonomy" id="44752"/>
    <lineage>
        <taxon>Bacteria</taxon>
        <taxon>Bacillati</taxon>
        <taxon>Actinomycetota</taxon>
        <taxon>Actinomycetes</taxon>
        <taxon>Mycobacteriales</taxon>
        <taxon>Nocardiaceae</taxon>
        <taxon>Rhodococcus</taxon>
    </lineage>
</organism>
<dbReference type="PANTHER" id="PTHR43289:SF6">
    <property type="entry name" value="SERINE_THREONINE-PROTEIN KINASE NEKL-3"/>
    <property type="match status" value="1"/>
</dbReference>
<dbReference type="Proteomes" id="UP000287519">
    <property type="component" value="Unassembled WGS sequence"/>
</dbReference>
<keyword evidence="4 7" id="KW-0547">Nucleotide-binding</keyword>
<evidence type="ECO:0000256" key="1">
    <source>
        <dbReference type="ARBA" id="ARBA00012513"/>
    </source>
</evidence>
<dbReference type="EC" id="2.7.11.1" evidence="1"/>
<dbReference type="InterPro" id="IPR008271">
    <property type="entry name" value="Ser/Thr_kinase_AS"/>
</dbReference>
<dbReference type="CDD" id="cd14014">
    <property type="entry name" value="STKc_PknB_like"/>
    <property type="match status" value="1"/>
</dbReference>
<comment type="caution">
    <text evidence="9">The sequence shown here is derived from an EMBL/GenBank/DDBJ whole genome shotgun (WGS) entry which is preliminary data.</text>
</comment>
<proteinExistence type="predicted"/>
<dbReference type="EMBL" id="BHYM01000017">
    <property type="protein sequence ID" value="GCE38206.1"/>
    <property type="molecule type" value="Genomic_DNA"/>
</dbReference>
<gene>
    <name evidence="9" type="ORF">Rhow_001245</name>
</gene>
<dbReference type="PROSITE" id="PS00107">
    <property type="entry name" value="PROTEIN_KINASE_ATP"/>
    <property type="match status" value="1"/>
</dbReference>
<dbReference type="Gene3D" id="1.10.510.10">
    <property type="entry name" value="Transferase(Phosphotransferase) domain 1"/>
    <property type="match status" value="1"/>
</dbReference>
<dbReference type="PROSITE" id="PS00108">
    <property type="entry name" value="PROTEIN_KINASE_ST"/>
    <property type="match status" value="1"/>
</dbReference>
<dbReference type="SUPFAM" id="SSF56112">
    <property type="entry name" value="Protein kinase-like (PK-like)"/>
    <property type="match status" value="1"/>
</dbReference>
<keyword evidence="2" id="KW-0723">Serine/threonine-protein kinase</keyword>
<dbReference type="Pfam" id="PF00069">
    <property type="entry name" value="Pkinase"/>
    <property type="match status" value="1"/>
</dbReference>
<keyword evidence="5" id="KW-0418">Kinase</keyword>
<evidence type="ECO:0000256" key="5">
    <source>
        <dbReference type="ARBA" id="ARBA00022777"/>
    </source>
</evidence>
<evidence type="ECO:0000256" key="3">
    <source>
        <dbReference type="ARBA" id="ARBA00022679"/>
    </source>
</evidence>
<name>A0A402C3N0_RHOWR</name>
<reference evidence="9 10" key="1">
    <citation type="submission" date="2018-11" db="EMBL/GenBank/DDBJ databases">
        <title>Microbial catabolism of amino acid.</title>
        <authorList>
            <person name="Hibi M."/>
            <person name="Ogawa J."/>
        </authorList>
    </citation>
    <scope>NUCLEOTIDE SEQUENCE [LARGE SCALE GENOMIC DNA]</scope>
    <source>
        <strain evidence="9 10">C31-06</strain>
    </source>
</reference>
<protein>
    <recommendedName>
        <fullName evidence="1">non-specific serine/threonine protein kinase</fullName>
        <ecNumber evidence="1">2.7.11.1</ecNumber>
    </recommendedName>
</protein>
<evidence type="ECO:0000313" key="9">
    <source>
        <dbReference type="EMBL" id="GCE38206.1"/>
    </source>
</evidence>
<dbReference type="AlphaFoldDB" id="A0A402C3N0"/>
<keyword evidence="3" id="KW-0808">Transferase</keyword>
<keyword evidence="6 7" id="KW-0067">ATP-binding</keyword>
<dbReference type="InterPro" id="IPR017441">
    <property type="entry name" value="Protein_kinase_ATP_BS"/>
</dbReference>